<evidence type="ECO:0000256" key="7">
    <source>
        <dbReference type="ARBA" id="ARBA00022840"/>
    </source>
</evidence>
<dbReference type="SUPFAM" id="SSF55083">
    <property type="entry name" value="6-hydroxymethyl-7,8-dihydropterin pyrophosphokinase, HPPK"/>
    <property type="match status" value="1"/>
</dbReference>
<comment type="pathway">
    <text evidence="2">Cofactor biosynthesis; tetrahydrofolate biosynthesis; 2-amino-4-hydroxy-6-hydroxymethyl-7,8-dihydropteridine diphosphate from 7,8-dihydroneopterin triphosphate: step 4/4.</text>
</comment>
<dbReference type="PROSITE" id="PS00794">
    <property type="entry name" value="HPPK"/>
    <property type="match status" value="1"/>
</dbReference>
<accession>A0ABV9Q0N6</accession>
<dbReference type="InterPro" id="IPR000550">
    <property type="entry name" value="Hppk"/>
</dbReference>
<sequence length="181" mass="20223">MADGKPVPGENEIYLALGTNLGDRYRYLAAAIDSLQRRGISVLDESPIYETEAVGDVDQPDFLNMVVQVSTHLSPNALLAEILAIEKEHGRVRDKKWGPRTLDLDILFYGKLIIEDPDLVVPHPLIHQRAFVLLPLRDLVPGFVHPVLGLTIEELAERVPGKEGVRRWEKHSANGCVHIEN</sequence>
<evidence type="ECO:0000256" key="3">
    <source>
        <dbReference type="ARBA" id="ARBA00013253"/>
    </source>
</evidence>
<keyword evidence="4 10" id="KW-0808">Transferase</keyword>
<evidence type="ECO:0000256" key="2">
    <source>
        <dbReference type="ARBA" id="ARBA00005051"/>
    </source>
</evidence>
<evidence type="ECO:0000259" key="9">
    <source>
        <dbReference type="PROSITE" id="PS00794"/>
    </source>
</evidence>
<protein>
    <recommendedName>
        <fullName evidence="3">2-amino-4-hydroxy-6-hydroxymethyldihydropteridine diphosphokinase</fullName>
        <ecNumber evidence="3">2.7.6.3</ecNumber>
    </recommendedName>
</protein>
<dbReference type="EMBL" id="JBHSHC010000092">
    <property type="protein sequence ID" value="MFC4767865.1"/>
    <property type="molecule type" value="Genomic_DNA"/>
</dbReference>
<evidence type="ECO:0000256" key="6">
    <source>
        <dbReference type="ARBA" id="ARBA00022777"/>
    </source>
</evidence>
<keyword evidence="11" id="KW-1185">Reference proteome</keyword>
<keyword evidence="6" id="KW-0418">Kinase</keyword>
<evidence type="ECO:0000256" key="1">
    <source>
        <dbReference type="ARBA" id="ARBA00000198"/>
    </source>
</evidence>
<dbReference type="NCBIfam" id="TIGR01498">
    <property type="entry name" value="folK"/>
    <property type="match status" value="1"/>
</dbReference>
<dbReference type="InterPro" id="IPR035907">
    <property type="entry name" value="Hppk_sf"/>
</dbReference>
<evidence type="ECO:0000256" key="5">
    <source>
        <dbReference type="ARBA" id="ARBA00022741"/>
    </source>
</evidence>
<dbReference type="Gene3D" id="3.30.70.560">
    <property type="entry name" value="7,8-Dihydro-6-hydroxymethylpterin-pyrophosphokinase HPPK"/>
    <property type="match status" value="1"/>
</dbReference>
<comment type="caution">
    <text evidence="10">The sequence shown here is derived from an EMBL/GenBank/DDBJ whole genome shotgun (WGS) entry which is preliminary data.</text>
</comment>
<dbReference type="PANTHER" id="PTHR43071:SF1">
    <property type="entry name" value="2-AMINO-4-HYDROXY-6-HYDROXYMETHYLDIHYDROPTERIDINE PYROPHOSPHOKINASE"/>
    <property type="match status" value="1"/>
</dbReference>
<dbReference type="EC" id="2.7.6.3" evidence="3"/>
<keyword evidence="8" id="KW-0289">Folate biosynthesis</keyword>
<dbReference type="RefSeq" id="WP_380025786.1">
    <property type="nucleotide sequence ID" value="NZ_JBHSHC010000092.1"/>
</dbReference>
<dbReference type="CDD" id="cd00483">
    <property type="entry name" value="HPPK"/>
    <property type="match status" value="1"/>
</dbReference>
<gene>
    <name evidence="10" type="primary">folK</name>
    <name evidence="10" type="ORF">ACFO8Q_10920</name>
</gene>
<evidence type="ECO:0000256" key="8">
    <source>
        <dbReference type="ARBA" id="ARBA00022909"/>
    </source>
</evidence>
<organism evidence="10 11">
    <name type="scientific">Effusibacillus consociatus</name>
    <dbReference type="NCBI Taxonomy" id="1117041"/>
    <lineage>
        <taxon>Bacteria</taxon>
        <taxon>Bacillati</taxon>
        <taxon>Bacillota</taxon>
        <taxon>Bacilli</taxon>
        <taxon>Bacillales</taxon>
        <taxon>Alicyclobacillaceae</taxon>
        <taxon>Effusibacillus</taxon>
    </lineage>
</organism>
<name>A0ABV9Q0N6_9BACL</name>
<keyword evidence="7" id="KW-0067">ATP-binding</keyword>
<feature type="domain" description="7,8-dihydro-6-hydroxymethylpterin-pyrophosphokinase" evidence="9">
    <location>
        <begin position="96"/>
        <end position="107"/>
    </location>
</feature>
<comment type="catalytic activity">
    <reaction evidence="1">
        <text>6-hydroxymethyl-7,8-dihydropterin + ATP = (7,8-dihydropterin-6-yl)methyl diphosphate + AMP + H(+)</text>
        <dbReference type="Rhea" id="RHEA:11412"/>
        <dbReference type="ChEBI" id="CHEBI:15378"/>
        <dbReference type="ChEBI" id="CHEBI:30616"/>
        <dbReference type="ChEBI" id="CHEBI:44841"/>
        <dbReference type="ChEBI" id="CHEBI:72950"/>
        <dbReference type="ChEBI" id="CHEBI:456215"/>
        <dbReference type="EC" id="2.7.6.3"/>
    </reaction>
</comment>
<dbReference type="PANTHER" id="PTHR43071">
    <property type="entry name" value="2-AMINO-4-HYDROXY-6-HYDROXYMETHYLDIHYDROPTERIDINE PYROPHOSPHOKINASE"/>
    <property type="match status" value="1"/>
</dbReference>
<keyword evidence="5" id="KW-0547">Nucleotide-binding</keyword>
<evidence type="ECO:0000313" key="11">
    <source>
        <dbReference type="Proteomes" id="UP001596002"/>
    </source>
</evidence>
<reference evidence="11" key="1">
    <citation type="journal article" date="2019" name="Int. J. Syst. Evol. Microbiol.">
        <title>The Global Catalogue of Microorganisms (GCM) 10K type strain sequencing project: providing services to taxonomists for standard genome sequencing and annotation.</title>
        <authorList>
            <consortium name="The Broad Institute Genomics Platform"/>
            <consortium name="The Broad Institute Genome Sequencing Center for Infectious Disease"/>
            <person name="Wu L."/>
            <person name="Ma J."/>
        </authorList>
    </citation>
    <scope>NUCLEOTIDE SEQUENCE [LARGE SCALE GENOMIC DNA]</scope>
    <source>
        <strain evidence="11">WYCCWR 12678</strain>
    </source>
</reference>
<evidence type="ECO:0000256" key="4">
    <source>
        <dbReference type="ARBA" id="ARBA00022679"/>
    </source>
</evidence>
<proteinExistence type="predicted"/>
<dbReference type="Pfam" id="PF01288">
    <property type="entry name" value="HPPK"/>
    <property type="match status" value="1"/>
</dbReference>
<dbReference type="Proteomes" id="UP001596002">
    <property type="component" value="Unassembled WGS sequence"/>
</dbReference>
<evidence type="ECO:0000313" key="10">
    <source>
        <dbReference type="EMBL" id="MFC4767865.1"/>
    </source>
</evidence>
<dbReference type="GO" id="GO:0003848">
    <property type="term" value="F:2-amino-4-hydroxy-6-hydroxymethyldihydropteridine diphosphokinase activity"/>
    <property type="evidence" value="ECO:0007669"/>
    <property type="project" value="UniProtKB-EC"/>
</dbReference>